<evidence type="ECO:0000256" key="2">
    <source>
        <dbReference type="ARBA" id="ARBA00006197"/>
    </source>
</evidence>
<comment type="subcellular location">
    <subcellularLocation>
        <location evidence="1">Cytoplasm</location>
    </subcellularLocation>
</comment>
<reference evidence="9" key="2">
    <citation type="submission" date="2025-08" db="UniProtKB">
        <authorList>
            <consortium name="Ensembl"/>
        </authorList>
    </citation>
    <scope>IDENTIFICATION</scope>
</reference>
<dbReference type="STRING" id="28377.ENSACAP00000011755"/>
<dbReference type="AlphaFoldDB" id="G1KLR3"/>
<dbReference type="GO" id="GO:0032587">
    <property type="term" value="C:ruffle membrane"/>
    <property type="evidence" value="ECO:0000318"/>
    <property type="project" value="GO_Central"/>
</dbReference>
<keyword evidence="10" id="KW-1185">Reference proteome</keyword>
<organism evidence="9 10">
    <name type="scientific">Anolis carolinensis</name>
    <name type="common">Green anole</name>
    <name type="synonym">American chameleon</name>
    <dbReference type="NCBI Taxonomy" id="28377"/>
    <lineage>
        <taxon>Eukaryota</taxon>
        <taxon>Metazoa</taxon>
        <taxon>Chordata</taxon>
        <taxon>Craniata</taxon>
        <taxon>Vertebrata</taxon>
        <taxon>Euteleostomi</taxon>
        <taxon>Lepidosauria</taxon>
        <taxon>Squamata</taxon>
        <taxon>Bifurcata</taxon>
        <taxon>Unidentata</taxon>
        <taxon>Episquamata</taxon>
        <taxon>Toxicofera</taxon>
        <taxon>Iguania</taxon>
        <taxon>Dactyloidae</taxon>
        <taxon>Anolis</taxon>
    </lineage>
</organism>
<dbReference type="Pfam" id="PF00018">
    <property type="entry name" value="SH3_1"/>
    <property type="match status" value="1"/>
</dbReference>
<reference evidence="9" key="3">
    <citation type="submission" date="2025-09" db="UniProtKB">
        <authorList>
            <consortium name="Ensembl"/>
        </authorList>
    </citation>
    <scope>IDENTIFICATION</scope>
</reference>
<dbReference type="SUPFAM" id="SSF47769">
    <property type="entry name" value="SAM/Pointed domain"/>
    <property type="match status" value="1"/>
</dbReference>
<accession>G1KLR3</accession>
<dbReference type="FunFam" id="2.30.30.40:FF:000195">
    <property type="entry name" value="epidermal growth factor receptor kinase substrate 8-like protein 3"/>
    <property type="match status" value="1"/>
</dbReference>
<feature type="compositionally biased region" description="Basic and acidic residues" evidence="7">
    <location>
        <begin position="190"/>
        <end position="200"/>
    </location>
</feature>
<dbReference type="GO" id="GO:1900029">
    <property type="term" value="P:positive regulation of ruffle assembly"/>
    <property type="evidence" value="ECO:0000318"/>
    <property type="project" value="GO_Central"/>
</dbReference>
<dbReference type="InParanoid" id="G1KLR3"/>
<evidence type="ECO:0000256" key="7">
    <source>
        <dbReference type="SAM" id="MobiDB-lite"/>
    </source>
</evidence>
<dbReference type="Gene3D" id="1.10.150.50">
    <property type="entry name" value="Transcription Factor, Ets-1"/>
    <property type="match status" value="1"/>
</dbReference>
<comment type="similarity">
    <text evidence="2">Belongs to the EPS8 family.</text>
</comment>
<dbReference type="PANTHER" id="PTHR12287">
    <property type="entry name" value="EPIDERMAL GROWTH FACTOR RECEPTOR KINASE SUBSTRATE EPS8-RELATED PROTEIN"/>
    <property type="match status" value="1"/>
</dbReference>
<evidence type="ECO:0000256" key="6">
    <source>
        <dbReference type="PROSITE-ProRule" id="PRU00192"/>
    </source>
</evidence>
<protein>
    <submittedName>
        <fullName evidence="9">EPS8 signaling adaptor L3</fullName>
    </submittedName>
</protein>
<dbReference type="Gene3D" id="2.30.29.30">
    <property type="entry name" value="Pleckstrin-homology domain (PH domain)/Phosphotyrosine-binding domain (PTB)"/>
    <property type="match status" value="1"/>
</dbReference>
<dbReference type="GO" id="GO:0005886">
    <property type="term" value="C:plasma membrane"/>
    <property type="evidence" value="ECO:0000318"/>
    <property type="project" value="GO_Central"/>
</dbReference>
<dbReference type="GO" id="GO:0035023">
    <property type="term" value="P:regulation of Rho protein signal transduction"/>
    <property type="evidence" value="ECO:0000318"/>
    <property type="project" value="GO_Central"/>
</dbReference>
<dbReference type="GO" id="GO:0005737">
    <property type="term" value="C:cytoplasm"/>
    <property type="evidence" value="ECO:0007669"/>
    <property type="project" value="UniProtKB-SubCell"/>
</dbReference>
<dbReference type="Bgee" id="ENSACAG00000011982">
    <property type="expression patterns" value="Expressed in kidney and 3 other cell types or tissues"/>
</dbReference>
<dbReference type="Pfam" id="PF22975">
    <property type="entry name" value="EPS8_2nd"/>
    <property type="match status" value="1"/>
</dbReference>
<dbReference type="PANTHER" id="PTHR12287:SF22">
    <property type="entry name" value="EPIDERMAL GROWTH FACTOR RECEPTOR KINASE SUBSTRATE 8-LIKE PROTEIN 3"/>
    <property type="match status" value="1"/>
</dbReference>
<dbReference type="Pfam" id="PF08416">
    <property type="entry name" value="PTB"/>
    <property type="match status" value="1"/>
</dbReference>
<evidence type="ECO:0000256" key="5">
    <source>
        <dbReference type="ARBA" id="ARBA00022553"/>
    </source>
</evidence>
<dbReference type="InterPro" id="IPR001452">
    <property type="entry name" value="SH3_domain"/>
</dbReference>
<dbReference type="FunFam" id="2.30.29.30:FF:000293">
    <property type="entry name" value="EPS8 like 3"/>
    <property type="match status" value="1"/>
</dbReference>
<dbReference type="InterPro" id="IPR011993">
    <property type="entry name" value="PH-like_dom_sf"/>
</dbReference>
<dbReference type="GO" id="GO:0007266">
    <property type="term" value="P:Rho protein signal transduction"/>
    <property type="evidence" value="ECO:0000318"/>
    <property type="project" value="GO_Central"/>
</dbReference>
<evidence type="ECO:0000313" key="10">
    <source>
        <dbReference type="Proteomes" id="UP000001646"/>
    </source>
</evidence>
<dbReference type="InterPro" id="IPR035462">
    <property type="entry name" value="Eps8_SH3"/>
</dbReference>
<dbReference type="Pfam" id="PF18016">
    <property type="entry name" value="SAM_3"/>
    <property type="match status" value="1"/>
</dbReference>
<feature type="region of interest" description="Disordered" evidence="7">
    <location>
        <begin position="181"/>
        <end position="223"/>
    </location>
</feature>
<dbReference type="Ensembl" id="ENSACAT00000011998.4">
    <property type="protein sequence ID" value="ENSACAP00000011755.3"/>
    <property type="gene ID" value="ENSACAG00000011982.4"/>
</dbReference>
<dbReference type="GO" id="GO:0003779">
    <property type="term" value="F:actin binding"/>
    <property type="evidence" value="ECO:0000318"/>
    <property type="project" value="GO_Central"/>
</dbReference>
<keyword evidence="5" id="KW-0597">Phosphoprotein</keyword>
<evidence type="ECO:0000256" key="3">
    <source>
        <dbReference type="ARBA" id="ARBA00022443"/>
    </source>
</evidence>
<dbReference type="InterPro" id="IPR013625">
    <property type="entry name" value="PTB"/>
</dbReference>
<evidence type="ECO:0000313" key="9">
    <source>
        <dbReference type="Ensembl" id="ENSACAP00000011755.3"/>
    </source>
</evidence>
<sequence>MSRPSGKSIYRQRKNYTEAVLKQQHECQHRVEHLLTSYIDDKDIRSAENCVDRLKMMDAQGQVWGQGMFLQVKDQKLLLTDIEAEEELDSYSLDWIQDCACFLGSCNYNSILAITVKEPNLRRTSILLFQCEEIGAELLKTKLEKIIEESRQNHDMLRSNLENILYQRNQPSFNGKAPRIPYPTSPAEAHSQRQEQHPWKDNSFYADHNTGANGHQKQKDERAWEDPWSPLMMQDIDRNAEILNHVLNDIEIFAEKLKKSSGSLKDKKKLKKKKNEMNKALPPKPEFEDCFQKIKYSFNFLGKLEPTMNQPSAPELVQLIFSTLSAILSNCPWGNLASTVVSPLLNAAGIDLLRRTLNYDEQLIWKNLGPAWNLTREEFPEGQSIPPYKPTFSDGWEPPVPTQRQGTMDFEKVSLFGICDSNRSNTESHPTAQNGNKNGFSDRVSNPPQLMQAMYEFHARNSKELNVTKGDLLEVLDQRKKWWLARNSAGEEGYIPNNILEPTDQMAPKGNYTEQVSRDFSDLHPRSSPAEVTVWLRTKGFSKLTVKSLGILNGQQLLSMSQEELKTVCPEEGRRVFLKLSAVKSTLKVRSLPKPGNLFAISICFVTREWPEGTLDWRESHSSLQLPTEANKFRSNTV</sequence>
<evidence type="ECO:0000259" key="8">
    <source>
        <dbReference type="PROSITE" id="PS50002"/>
    </source>
</evidence>
<dbReference type="SMART" id="SM00326">
    <property type="entry name" value="SH3"/>
    <property type="match status" value="1"/>
</dbReference>
<name>G1KLR3_ANOCA</name>
<dbReference type="InterPro" id="IPR055093">
    <property type="entry name" value="EPS8_2nd"/>
</dbReference>
<dbReference type="InterPro" id="IPR036028">
    <property type="entry name" value="SH3-like_dom_sf"/>
</dbReference>
<dbReference type="SUPFAM" id="SSF50044">
    <property type="entry name" value="SH3-domain"/>
    <property type="match status" value="1"/>
</dbReference>
<evidence type="ECO:0000256" key="4">
    <source>
        <dbReference type="ARBA" id="ARBA00022490"/>
    </source>
</evidence>
<reference evidence="9 10" key="1">
    <citation type="submission" date="2009-12" db="EMBL/GenBank/DDBJ databases">
        <title>The Genome Sequence of Anolis carolinensis (Green Anole Lizard).</title>
        <authorList>
            <consortium name="The Genome Sequencing Platform"/>
            <person name="Di Palma F."/>
            <person name="Alfoldi J."/>
            <person name="Heiman D."/>
            <person name="Young S."/>
            <person name="Grabherr M."/>
            <person name="Johnson J."/>
            <person name="Lander E.S."/>
            <person name="Lindblad-Toh K."/>
        </authorList>
    </citation>
    <scope>NUCLEOTIDE SEQUENCE [LARGE SCALE GENOMIC DNA]</scope>
    <source>
        <strain evidence="9 10">JBL SC #1</strain>
    </source>
</reference>
<dbReference type="Proteomes" id="UP000001646">
    <property type="component" value="Chromosome 4"/>
</dbReference>
<dbReference type="CDD" id="cd11764">
    <property type="entry name" value="SH3_Eps8"/>
    <property type="match status" value="1"/>
</dbReference>
<evidence type="ECO:0000256" key="1">
    <source>
        <dbReference type="ARBA" id="ARBA00004496"/>
    </source>
</evidence>
<keyword evidence="3 6" id="KW-0728">SH3 domain</keyword>
<dbReference type="HOGENOM" id="CLU_014510_0_0_1"/>
<dbReference type="InterPro" id="IPR039801">
    <property type="entry name" value="EPS8-like"/>
</dbReference>
<dbReference type="GO" id="GO:0005085">
    <property type="term" value="F:guanyl-nucleotide exchange factor activity"/>
    <property type="evidence" value="ECO:0007669"/>
    <property type="project" value="Ensembl"/>
</dbReference>
<dbReference type="Gene3D" id="2.30.30.40">
    <property type="entry name" value="SH3 Domains"/>
    <property type="match status" value="1"/>
</dbReference>
<gene>
    <name evidence="9" type="primary">EPS8L3</name>
</gene>
<dbReference type="PROSITE" id="PS50002">
    <property type="entry name" value="SH3"/>
    <property type="match status" value="1"/>
</dbReference>
<feature type="region of interest" description="Disordered" evidence="7">
    <location>
        <begin position="422"/>
        <end position="445"/>
    </location>
</feature>
<dbReference type="CDD" id="cd01210">
    <property type="entry name" value="PTB_EPS8"/>
    <property type="match status" value="1"/>
</dbReference>
<dbReference type="InterPro" id="IPR033928">
    <property type="entry name" value="EPS8_PTB"/>
</dbReference>
<feature type="domain" description="SH3" evidence="8">
    <location>
        <begin position="446"/>
        <end position="505"/>
    </location>
</feature>
<dbReference type="InterPro" id="IPR041418">
    <property type="entry name" value="SAM_3"/>
</dbReference>
<dbReference type="InterPro" id="IPR013761">
    <property type="entry name" value="SAM/pointed_sf"/>
</dbReference>
<dbReference type="SUPFAM" id="SSF50729">
    <property type="entry name" value="PH domain-like"/>
    <property type="match status" value="1"/>
</dbReference>
<dbReference type="GeneTree" id="ENSGT00940000158169"/>
<proteinExistence type="inferred from homology"/>
<keyword evidence="4" id="KW-0963">Cytoplasm</keyword>
<dbReference type="eggNOG" id="KOG3557">
    <property type="taxonomic scope" value="Eukaryota"/>
</dbReference>